<name>A0A4Y3K9L4_CELUD</name>
<feature type="compositionally biased region" description="Low complexity" evidence="1">
    <location>
        <begin position="1"/>
        <end position="15"/>
    </location>
</feature>
<evidence type="ECO:0000313" key="3">
    <source>
        <dbReference type="EMBL" id="GEA80406.1"/>
    </source>
</evidence>
<dbReference type="AlphaFoldDB" id="A0A4Y3K9L4"/>
<proteinExistence type="predicted"/>
<comment type="caution">
    <text evidence="3">The sequence shown here is derived from an EMBL/GenBank/DDBJ whole genome shotgun (WGS) entry which is preliminary data.</text>
</comment>
<keyword evidence="2" id="KW-0812">Transmembrane</keyword>
<keyword evidence="4" id="KW-1185">Reference proteome</keyword>
<protein>
    <submittedName>
        <fullName evidence="3">Uncharacterized protein</fullName>
    </submittedName>
</protein>
<evidence type="ECO:0000256" key="2">
    <source>
        <dbReference type="SAM" id="Phobius"/>
    </source>
</evidence>
<feature type="compositionally biased region" description="Gly residues" evidence="1">
    <location>
        <begin position="16"/>
        <end position="25"/>
    </location>
</feature>
<feature type="region of interest" description="Disordered" evidence="1">
    <location>
        <begin position="1"/>
        <end position="29"/>
    </location>
</feature>
<evidence type="ECO:0000256" key="1">
    <source>
        <dbReference type="SAM" id="MobiDB-lite"/>
    </source>
</evidence>
<organism evidence="3 4">
    <name type="scientific">Cellulomonas uda</name>
    <dbReference type="NCBI Taxonomy" id="1714"/>
    <lineage>
        <taxon>Bacteria</taxon>
        <taxon>Bacillati</taxon>
        <taxon>Actinomycetota</taxon>
        <taxon>Actinomycetes</taxon>
        <taxon>Micrococcales</taxon>
        <taxon>Cellulomonadaceae</taxon>
        <taxon>Cellulomonas</taxon>
    </lineage>
</organism>
<dbReference type="EMBL" id="BJLP01000010">
    <property type="protein sequence ID" value="GEA80406.1"/>
    <property type="molecule type" value="Genomic_DNA"/>
</dbReference>
<keyword evidence="2" id="KW-0472">Membrane</keyword>
<keyword evidence="2" id="KW-1133">Transmembrane helix</keyword>
<feature type="transmembrane region" description="Helical" evidence="2">
    <location>
        <begin position="121"/>
        <end position="142"/>
    </location>
</feature>
<dbReference type="RefSeq" id="WP_141319009.1">
    <property type="nucleotide sequence ID" value="NZ_BJLP01000010.1"/>
</dbReference>
<reference evidence="3 4" key="1">
    <citation type="submission" date="2019-06" db="EMBL/GenBank/DDBJ databases">
        <title>Whole genome shotgun sequence of Cellulomonas uda NBRC 3747.</title>
        <authorList>
            <person name="Hosoyama A."/>
            <person name="Uohara A."/>
            <person name="Ohji S."/>
            <person name="Ichikawa N."/>
        </authorList>
    </citation>
    <scope>NUCLEOTIDE SEQUENCE [LARGE SCALE GENOMIC DNA]</scope>
    <source>
        <strain evidence="3 4">NBRC 3747</strain>
    </source>
</reference>
<gene>
    <name evidence="3" type="ORF">CUD01_08500</name>
</gene>
<accession>A0A4Y3K9L4</accession>
<feature type="transmembrane region" description="Helical" evidence="2">
    <location>
        <begin position="39"/>
        <end position="62"/>
    </location>
</feature>
<dbReference type="Proteomes" id="UP000315842">
    <property type="component" value="Unassembled WGS sequence"/>
</dbReference>
<sequence>MDQADARGATTDGGRPAAGGTGSPAGGARPTRATLVRPLVLLVASAAALVGIVMLLTTLITLGSQSLDASESGDVPCLEAVSGSVQGASLDNAYLPPRATCTWLVDGAPQTVVVAQPSVPVFWVGLALAVVGVVTCASVLLAGRRRASRARATR</sequence>
<evidence type="ECO:0000313" key="4">
    <source>
        <dbReference type="Proteomes" id="UP000315842"/>
    </source>
</evidence>